<dbReference type="Proteomes" id="UP001281147">
    <property type="component" value="Unassembled WGS sequence"/>
</dbReference>
<keyword evidence="2" id="KW-1185">Reference proteome</keyword>
<protein>
    <submittedName>
        <fullName evidence="1">Uncharacterized protein</fullName>
    </submittedName>
</protein>
<dbReference type="EMBL" id="JAUTXU010000079">
    <property type="protein sequence ID" value="KAK3711103.1"/>
    <property type="molecule type" value="Genomic_DNA"/>
</dbReference>
<organism evidence="1 2">
    <name type="scientific">Vermiconidia calcicola</name>
    <dbReference type="NCBI Taxonomy" id="1690605"/>
    <lineage>
        <taxon>Eukaryota</taxon>
        <taxon>Fungi</taxon>
        <taxon>Dikarya</taxon>
        <taxon>Ascomycota</taxon>
        <taxon>Pezizomycotina</taxon>
        <taxon>Dothideomycetes</taxon>
        <taxon>Dothideomycetidae</taxon>
        <taxon>Mycosphaerellales</taxon>
        <taxon>Extremaceae</taxon>
        <taxon>Vermiconidia</taxon>
    </lineage>
</organism>
<sequence>MADLPDREAIDRAQKTLYEEGMKVREQVLGSEHVKKSRELPELQQPIQNLAVSAGWAMCWARPGLDRKTRSLITVSLLTSMSQDHELGAHVRGALNNGCTPEEIMEAIYQVRISDLGIVSQASLIQVRRQEYMLEFLVP</sequence>
<accession>A0ACC3N6L1</accession>
<evidence type="ECO:0000313" key="1">
    <source>
        <dbReference type="EMBL" id="KAK3711103.1"/>
    </source>
</evidence>
<gene>
    <name evidence="1" type="ORF">LTR37_009890</name>
</gene>
<reference evidence="1" key="1">
    <citation type="submission" date="2023-07" db="EMBL/GenBank/DDBJ databases">
        <title>Black Yeasts Isolated from many extreme environments.</title>
        <authorList>
            <person name="Coleine C."/>
            <person name="Stajich J.E."/>
            <person name="Selbmann L."/>
        </authorList>
    </citation>
    <scope>NUCLEOTIDE SEQUENCE</scope>
    <source>
        <strain evidence="1">CCFEE 5714</strain>
    </source>
</reference>
<comment type="caution">
    <text evidence="1">The sequence shown here is derived from an EMBL/GenBank/DDBJ whole genome shotgun (WGS) entry which is preliminary data.</text>
</comment>
<evidence type="ECO:0000313" key="2">
    <source>
        <dbReference type="Proteomes" id="UP001281147"/>
    </source>
</evidence>
<proteinExistence type="predicted"/>
<name>A0ACC3N6L1_9PEZI</name>